<dbReference type="EC" id="2.6.1.76" evidence="7"/>
<keyword evidence="3 7" id="KW-0032">Aminotransferase</keyword>
<evidence type="ECO:0000256" key="6">
    <source>
        <dbReference type="RuleBase" id="RU003560"/>
    </source>
</evidence>
<dbReference type="UniPathway" id="UPA00067">
    <property type="reaction ID" value="UER00121"/>
</dbReference>
<name>A0A450UUY5_9GAMM</name>
<protein>
    <recommendedName>
        <fullName evidence="7">Diaminobutyrate--2-oxoglutarate transaminase</fullName>
        <ecNumber evidence="7">2.6.1.76</ecNumber>
    </recommendedName>
    <alternativeName>
        <fullName evidence="7">DABA aminotransferase</fullName>
    </alternativeName>
</protein>
<dbReference type="SUPFAM" id="SSF53383">
    <property type="entry name" value="PLP-dependent transferases"/>
    <property type="match status" value="1"/>
</dbReference>
<dbReference type="GO" id="GO:0045303">
    <property type="term" value="F:diaminobutyrate-2-oxoglutarate transaminase activity"/>
    <property type="evidence" value="ECO:0007669"/>
    <property type="project" value="UniProtKB-EC"/>
</dbReference>
<evidence type="ECO:0000256" key="4">
    <source>
        <dbReference type="ARBA" id="ARBA00022679"/>
    </source>
</evidence>
<dbReference type="InterPro" id="IPR049704">
    <property type="entry name" value="Aminotrans_3_PPA_site"/>
</dbReference>
<dbReference type="PANTHER" id="PTHR43552:SF2">
    <property type="entry name" value="DIAMINOBUTYRATE--2-OXOGLUTARATE TRANSAMINASE"/>
    <property type="match status" value="1"/>
</dbReference>
<dbReference type="AlphaFoldDB" id="A0A450UUY5"/>
<dbReference type="CDD" id="cd00610">
    <property type="entry name" value="OAT_like"/>
    <property type="match status" value="1"/>
</dbReference>
<dbReference type="InterPro" id="IPR005814">
    <property type="entry name" value="Aminotrans_3"/>
</dbReference>
<evidence type="ECO:0000313" key="9">
    <source>
        <dbReference type="EMBL" id="VFJ89917.1"/>
    </source>
</evidence>
<keyword evidence="5 6" id="KW-0663">Pyridoxal phosphate</keyword>
<dbReference type="InterPro" id="IPR015422">
    <property type="entry name" value="PyrdxlP-dep_Trfase_small"/>
</dbReference>
<dbReference type="InterPro" id="IPR012773">
    <property type="entry name" value="Ectoine_EctB"/>
</dbReference>
<organism evidence="10">
    <name type="scientific">Candidatus Kentrum eta</name>
    <dbReference type="NCBI Taxonomy" id="2126337"/>
    <lineage>
        <taxon>Bacteria</taxon>
        <taxon>Pseudomonadati</taxon>
        <taxon>Pseudomonadota</taxon>
        <taxon>Gammaproteobacteria</taxon>
        <taxon>Candidatus Kentrum</taxon>
    </lineage>
</organism>
<dbReference type="Pfam" id="PF00202">
    <property type="entry name" value="Aminotran_3"/>
    <property type="match status" value="1"/>
</dbReference>
<reference evidence="10" key="1">
    <citation type="submission" date="2019-02" db="EMBL/GenBank/DDBJ databases">
        <authorList>
            <person name="Gruber-Vodicka R. H."/>
            <person name="Seah K. B. B."/>
        </authorList>
    </citation>
    <scope>NUCLEOTIDE SEQUENCE</scope>
    <source>
        <strain evidence="10">BECK_SA2B12</strain>
        <strain evidence="8">BECK_SA2B15</strain>
        <strain evidence="9">BECK_SA2B20</strain>
    </source>
</reference>
<dbReference type="EMBL" id="CAADFI010000007">
    <property type="protein sequence ID" value="VFJ89917.1"/>
    <property type="molecule type" value="Genomic_DNA"/>
</dbReference>
<dbReference type="InterPro" id="IPR004637">
    <property type="entry name" value="Dat"/>
</dbReference>
<evidence type="ECO:0000256" key="5">
    <source>
        <dbReference type="ARBA" id="ARBA00022898"/>
    </source>
</evidence>
<evidence type="ECO:0000256" key="3">
    <source>
        <dbReference type="ARBA" id="ARBA00022576"/>
    </source>
</evidence>
<dbReference type="InterPro" id="IPR015424">
    <property type="entry name" value="PyrdxlP-dep_Trfase"/>
</dbReference>
<proteinExistence type="inferred from homology"/>
<evidence type="ECO:0000313" key="10">
    <source>
        <dbReference type="EMBL" id="VFJ96305.1"/>
    </source>
</evidence>
<dbReference type="GO" id="GO:0047307">
    <property type="term" value="F:diaminobutyrate-pyruvate transaminase activity"/>
    <property type="evidence" value="ECO:0007669"/>
    <property type="project" value="InterPro"/>
</dbReference>
<gene>
    <name evidence="8" type="ORF">BECKH772A_GA0070896_100065</name>
    <name evidence="9" type="ORF">BECKH772B_GA0070898_100075</name>
    <name evidence="10" type="ORF">BECKH772C_GA0070978_100065</name>
</gene>
<accession>A0A450UUY5</accession>
<comment type="catalytic activity">
    <reaction evidence="7">
        <text>L-2,4-diaminobutanoate + 2-oxoglutarate = L-aspartate 4-semialdehyde + L-glutamate</text>
        <dbReference type="Rhea" id="RHEA:11160"/>
        <dbReference type="ChEBI" id="CHEBI:16810"/>
        <dbReference type="ChEBI" id="CHEBI:29985"/>
        <dbReference type="ChEBI" id="CHEBI:58761"/>
        <dbReference type="ChEBI" id="CHEBI:537519"/>
        <dbReference type="EC" id="2.6.1.76"/>
    </reaction>
</comment>
<dbReference type="GO" id="GO:0030170">
    <property type="term" value="F:pyridoxal phosphate binding"/>
    <property type="evidence" value="ECO:0007669"/>
    <property type="project" value="InterPro"/>
</dbReference>
<dbReference type="EMBL" id="CAADFG010000006">
    <property type="protein sequence ID" value="VFJ87939.1"/>
    <property type="molecule type" value="Genomic_DNA"/>
</dbReference>
<evidence type="ECO:0000313" key="8">
    <source>
        <dbReference type="EMBL" id="VFJ87939.1"/>
    </source>
</evidence>
<comment type="similarity">
    <text evidence="2 6">Belongs to the class-III pyridoxal-phosphate-dependent aminotransferase family.</text>
</comment>
<dbReference type="NCBIfam" id="TIGR02407">
    <property type="entry name" value="ectoine_ectB"/>
    <property type="match status" value="1"/>
</dbReference>
<sequence length="430" mass="47889">MVRGMRIFEEMESEVRSYVRSFPAVFDVAHGPLLHDEQGNRFIDFFSGAGALNYGHNNPVISEALIRYLQEDRIVHSLDKATVAKRAFLVKLRDTILAPRHLPYKVQFTGPTGTDSVETALKLARKVKRRSNIVAFTNAYHGLTMGSLAVTGNAFYRDEAYGVGNNTTFMPYDGYLGPETDTITYLRRYLEDRSSGVDLPAAIIAETVQGEGGIHVASNEWLRRLERLCRDLDILLIVDDIQMGNGRTGPFFSFERSGITPDMVTFSKSVGGGLPLALLFLRPELDRWRPGEHTGTFRGNNLGFVAATAALGFWEKSGDFTAAIRYKGDILEKALKRILETYPECGGQLRGVGMVWGIEFPDRDFAARVSRAAFENGVVIETAGAQSQVLKFFPALTIEEAWLREGLSLIEGSIADLLLERKNRHGEIKR</sequence>
<dbReference type="InterPro" id="IPR015421">
    <property type="entry name" value="PyrdxlP-dep_Trfase_major"/>
</dbReference>
<evidence type="ECO:0000256" key="7">
    <source>
        <dbReference type="RuleBase" id="RU365034"/>
    </source>
</evidence>
<evidence type="ECO:0000256" key="1">
    <source>
        <dbReference type="ARBA" id="ARBA00001933"/>
    </source>
</evidence>
<dbReference type="NCBIfam" id="TIGR00709">
    <property type="entry name" value="dat"/>
    <property type="match status" value="1"/>
</dbReference>
<comment type="function">
    <text evidence="7">Catalyzes reversively the conversion of L-aspartate beta-semialdehyde (ASA) to L-2,4-diaminobutyrate (DABA) by transamination with L-glutamate.</text>
</comment>
<dbReference type="GO" id="GO:0019491">
    <property type="term" value="P:ectoine biosynthetic process"/>
    <property type="evidence" value="ECO:0007669"/>
    <property type="project" value="UniProtKB-UniPathway"/>
</dbReference>
<comment type="cofactor">
    <cofactor evidence="1 7">
        <name>pyridoxal 5'-phosphate</name>
        <dbReference type="ChEBI" id="CHEBI:597326"/>
    </cofactor>
</comment>
<comment type="pathway">
    <text evidence="7">Amine and polyamine biosynthesis; ectoine biosynthesis; L-ectoine from L-aspartate 4-semialdehyde: step 1/3.</text>
</comment>
<dbReference type="Gene3D" id="3.90.1150.10">
    <property type="entry name" value="Aspartate Aminotransferase, domain 1"/>
    <property type="match status" value="1"/>
</dbReference>
<dbReference type="EMBL" id="CAADFJ010000006">
    <property type="protein sequence ID" value="VFJ96305.1"/>
    <property type="molecule type" value="Genomic_DNA"/>
</dbReference>
<evidence type="ECO:0000256" key="2">
    <source>
        <dbReference type="ARBA" id="ARBA00008954"/>
    </source>
</evidence>
<dbReference type="PANTHER" id="PTHR43552">
    <property type="entry name" value="DIAMINOBUTYRATE--2-OXOGLUTARATE AMINOTRANSFERASE"/>
    <property type="match status" value="1"/>
</dbReference>
<dbReference type="Gene3D" id="3.40.640.10">
    <property type="entry name" value="Type I PLP-dependent aspartate aminotransferase-like (Major domain)"/>
    <property type="match status" value="1"/>
</dbReference>
<keyword evidence="4 7" id="KW-0808">Transferase</keyword>
<dbReference type="NCBIfam" id="NF006733">
    <property type="entry name" value="PRK09264.1"/>
    <property type="match status" value="1"/>
</dbReference>
<dbReference type="PROSITE" id="PS00600">
    <property type="entry name" value="AA_TRANSFER_CLASS_3"/>
    <property type="match status" value="1"/>
</dbReference>
<dbReference type="PIRSF" id="PIRSF000521">
    <property type="entry name" value="Transaminase_4ab_Lys_Orn"/>
    <property type="match status" value="1"/>
</dbReference>